<organism evidence="3 4">
    <name type="scientific">Sclerotinia nivalis</name>
    <dbReference type="NCBI Taxonomy" id="352851"/>
    <lineage>
        <taxon>Eukaryota</taxon>
        <taxon>Fungi</taxon>
        <taxon>Dikarya</taxon>
        <taxon>Ascomycota</taxon>
        <taxon>Pezizomycotina</taxon>
        <taxon>Leotiomycetes</taxon>
        <taxon>Helotiales</taxon>
        <taxon>Sclerotiniaceae</taxon>
        <taxon>Sclerotinia</taxon>
    </lineage>
</organism>
<reference evidence="3" key="1">
    <citation type="submission" date="2022-11" db="EMBL/GenBank/DDBJ databases">
        <title>Genome Resource of Sclerotinia nivalis Strain SnTB1, a Plant Pathogen Isolated from American Ginseng.</title>
        <authorList>
            <person name="Fan S."/>
        </authorList>
    </citation>
    <scope>NUCLEOTIDE SEQUENCE</scope>
    <source>
        <strain evidence="3">SnTB1</strain>
    </source>
</reference>
<accession>A0A9X0AF96</accession>
<evidence type="ECO:0000313" key="3">
    <source>
        <dbReference type="EMBL" id="KAJ8059818.1"/>
    </source>
</evidence>
<dbReference type="SUPFAM" id="SSF81383">
    <property type="entry name" value="F-box domain"/>
    <property type="match status" value="1"/>
</dbReference>
<proteinExistence type="predicted"/>
<dbReference type="AlphaFoldDB" id="A0A9X0AF96"/>
<name>A0A9X0AF96_9HELO</name>
<dbReference type="Proteomes" id="UP001152300">
    <property type="component" value="Unassembled WGS sequence"/>
</dbReference>
<feature type="compositionally biased region" description="Low complexity" evidence="1">
    <location>
        <begin position="30"/>
        <end position="41"/>
    </location>
</feature>
<dbReference type="InterPro" id="IPR036047">
    <property type="entry name" value="F-box-like_dom_sf"/>
</dbReference>
<evidence type="ECO:0000256" key="1">
    <source>
        <dbReference type="SAM" id="MobiDB-lite"/>
    </source>
</evidence>
<feature type="region of interest" description="Disordered" evidence="1">
    <location>
        <begin position="15"/>
        <end position="70"/>
    </location>
</feature>
<feature type="domain" description="F-box" evidence="2">
    <location>
        <begin position="90"/>
        <end position="137"/>
    </location>
</feature>
<keyword evidence="4" id="KW-1185">Reference proteome</keyword>
<gene>
    <name evidence="3" type="ORF">OCU04_011449</name>
</gene>
<feature type="compositionally biased region" description="Low complexity" evidence="1">
    <location>
        <begin position="48"/>
        <end position="60"/>
    </location>
</feature>
<dbReference type="OrthoDB" id="3766406at2759"/>
<sequence length="428" mass="49123">MDFLKKQITDLYDRGNRQRSVPKLRRNAEPLQSSSPASLQLRRNAEPLQSSSSASLQLHSPKPLRQSSPTSLHSRSLIQSVIITPAVHQTCSLANIPVEIFLLILKYIPPSSAILLSLTCKIFQPLGNDYSEALSENAPENSLLLSLIAKDLPQQIACHSCYRLHNMKDAVRYYQAKKNVSAKFQRRPRALQCRLDTCLMLDYEQLIDEEFSPSLFHMAMKRSLHDPDCVQFLDILSRESTDEFGLDGWIKESQTDCRIVRGSFIHRAQKAWISDNNRPTLFGLSMEPCAHMEVFYINGCIYTRAYALATCHDDEASQRIPFNRRKPEITLDLMKCNRCATQCQLTMKTLAGRGIAIFITRWADLGSSILDEKWKRYFYREIFDFGYQVQPDSLILSSAFENDGGFRSKVESRFYRRFPQVLQSLVEE</sequence>
<evidence type="ECO:0000259" key="2">
    <source>
        <dbReference type="PROSITE" id="PS50181"/>
    </source>
</evidence>
<protein>
    <recommendedName>
        <fullName evidence="2">F-box domain-containing protein</fullName>
    </recommendedName>
</protein>
<dbReference type="EMBL" id="JAPEIS010000014">
    <property type="protein sequence ID" value="KAJ8059818.1"/>
    <property type="molecule type" value="Genomic_DNA"/>
</dbReference>
<evidence type="ECO:0000313" key="4">
    <source>
        <dbReference type="Proteomes" id="UP001152300"/>
    </source>
</evidence>
<dbReference type="InterPro" id="IPR001810">
    <property type="entry name" value="F-box_dom"/>
</dbReference>
<comment type="caution">
    <text evidence="3">The sequence shown here is derived from an EMBL/GenBank/DDBJ whole genome shotgun (WGS) entry which is preliminary data.</text>
</comment>
<dbReference type="PROSITE" id="PS50181">
    <property type="entry name" value="FBOX"/>
    <property type="match status" value="1"/>
</dbReference>